<evidence type="ECO:0000259" key="7">
    <source>
        <dbReference type="Pfam" id="PF00248"/>
    </source>
</evidence>
<evidence type="ECO:0000313" key="8">
    <source>
        <dbReference type="EMBL" id="MBC8529250.1"/>
    </source>
</evidence>
<evidence type="ECO:0000256" key="1">
    <source>
        <dbReference type="ARBA" id="ARBA00007905"/>
    </source>
</evidence>
<dbReference type="PROSITE" id="PS00063">
    <property type="entry name" value="ALDOKETO_REDUCTASE_3"/>
    <property type="match status" value="1"/>
</dbReference>
<dbReference type="PANTHER" id="PTHR43827:SF3">
    <property type="entry name" value="NADP-DEPENDENT OXIDOREDUCTASE DOMAIN-CONTAINING PROTEIN"/>
    <property type="match status" value="1"/>
</dbReference>
<dbReference type="SUPFAM" id="SSF51430">
    <property type="entry name" value="NAD(P)-linked oxidoreductase"/>
    <property type="match status" value="1"/>
</dbReference>
<dbReference type="AlphaFoldDB" id="A0A926HN34"/>
<dbReference type="PIRSF" id="PIRSF000097">
    <property type="entry name" value="AKR"/>
    <property type="match status" value="1"/>
</dbReference>
<accession>A0A926HN34</accession>
<dbReference type="Pfam" id="PF00248">
    <property type="entry name" value="Aldo_ket_red"/>
    <property type="match status" value="1"/>
</dbReference>
<dbReference type="PROSITE" id="PS00798">
    <property type="entry name" value="ALDOKETO_REDUCTASE_1"/>
    <property type="match status" value="1"/>
</dbReference>
<dbReference type="RefSeq" id="WP_249285129.1">
    <property type="nucleotide sequence ID" value="NZ_JACRSO010000003.1"/>
</dbReference>
<protein>
    <submittedName>
        <fullName evidence="8">Aldo/keto reductase</fullName>
    </submittedName>
</protein>
<evidence type="ECO:0000256" key="2">
    <source>
        <dbReference type="ARBA" id="ARBA00022857"/>
    </source>
</evidence>
<dbReference type="InterPro" id="IPR023210">
    <property type="entry name" value="NADP_OxRdtase_dom"/>
</dbReference>
<dbReference type="PANTHER" id="PTHR43827">
    <property type="entry name" value="2,5-DIKETO-D-GLUCONIC ACID REDUCTASE"/>
    <property type="match status" value="1"/>
</dbReference>
<feature type="site" description="Lowers pKa of active site Tyr" evidence="6">
    <location>
        <position position="76"/>
    </location>
</feature>
<keyword evidence="2" id="KW-0521">NADP</keyword>
<gene>
    <name evidence="8" type="ORF">H8699_07405</name>
</gene>
<reference evidence="8" key="1">
    <citation type="submission" date="2020-08" db="EMBL/GenBank/DDBJ databases">
        <title>Genome public.</title>
        <authorList>
            <person name="Liu C."/>
            <person name="Sun Q."/>
        </authorList>
    </citation>
    <scope>NUCLEOTIDE SEQUENCE</scope>
    <source>
        <strain evidence="8">NSJ-44</strain>
    </source>
</reference>
<dbReference type="InterPro" id="IPR020471">
    <property type="entry name" value="AKR"/>
</dbReference>
<comment type="caution">
    <text evidence="8">The sequence shown here is derived from an EMBL/GenBank/DDBJ whole genome shotgun (WGS) entry which is preliminary data.</text>
</comment>
<dbReference type="InterPro" id="IPR018170">
    <property type="entry name" value="Aldo/ket_reductase_CS"/>
</dbReference>
<evidence type="ECO:0000256" key="5">
    <source>
        <dbReference type="PIRSR" id="PIRSR000097-2"/>
    </source>
</evidence>
<evidence type="ECO:0000256" key="6">
    <source>
        <dbReference type="PIRSR" id="PIRSR000097-3"/>
    </source>
</evidence>
<dbReference type="InterPro" id="IPR036812">
    <property type="entry name" value="NAD(P)_OxRdtase_dom_sf"/>
</dbReference>
<sequence length="274" mass="31217">MSIVYYTLHNGVTIPSLGFGTYKLQDTEQARDCVAYALRAGYRSIDTAALYKNETGVGQGIRESGLKREDIFVTTKLPNDRHGYDEALRTFDESMARLGLDYLDLYLIHWPGKDRYVETWKAFEKLYREGRVRAIGVSNFLPHHLETLRQQTEIMPMVNQIELHPYLWQREAIDYCQGHGILVEAWSPLMRGGAAFTEPTVSAISQKHGRTNAQVILRWELQHGIRVIPKSATPARILENSDLFGFALDQDDMAAIDALERDGRTGAHPDEFLF</sequence>
<dbReference type="Gene3D" id="3.20.20.100">
    <property type="entry name" value="NADP-dependent oxidoreductase domain"/>
    <property type="match status" value="1"/>
</dbReference>
<keyword evidence="9" id="KW-1185">Reference proteome</keyword>
<organism evidence="8 9">
    <name type="scientific">Luoshenia tenuis</name>
    <dbReference type="NCBI Taxonomy" id="2763654"/>
    <lineage>
        <taxon>Bacteria</taxon>
        <taxon>Bacillati</taxon>
        <taxon>Bacillota</taxon>
        <taxon>Clostridia</taxon>
        <taxon>Christensenellales</taxon>
        <taxon>Christensenellaceae</taxon>
        <taxon>Luoshenia</taxon>
    </lineage>
</organism>
<feature type="binding site" evidence="5">
    <location>
        <position position="109"/>
    </location>
    <ligand>
        <name>substrate</name>
    </ligand>
</feature>
<evidence type="ECO:0000256" key="4">
    <source>
        <dbReference type="PIRSR" id="PIRSR000097-1"/>
    </source>
</evidence>
<proteinExistence type="inferred from homology"/>
<feature type="active site" description="Proton donor" evidence="4">
    <location>
        <position position="51"/>
    </location>
</feature>
<evidence type="ECO:0000313" key="9">
    <source>
        <dbReference type="Proteomes" id="UP000654279"/>
    </source>
</evidence>
<evidence type="ECO:0000256" key="3">
    <source>
        <dbReference type="ARBA" id="ARBA00023002"/>
    </source>
</evidence>
<dbReference type="GO" id="GO:0016616">
    <property type="term" value="F:oxidoreductase activity, acting on the CH-OH group of donors, NAD or NADP as acceptor"/>
    <property type="evidence" value="ECO:0007669"/>
    <property type="project" value="UniProtKB-ARBA"/>
</dbReference>
<dbReference type="Proteomes" id="UP000654279">
    <property type="component" value="Unassembled WGS sequence"/>
</dbReference>
<dbReference type="EMBL" id="JACRSO010000003">
    <property type="protein sequence ID" value="MBC8529250.1"/>
    <property type="molecule type" value="Genomic_DNA"/>
</dbReference>
<dbReference type="PROSITE" id="PS00062">
    <property type="entry name" value="ALDOKETO_REDUCTASE_2"/>
    <property type="match status" value="1"/>
</dbReference>
<feature type="domain" description="NADP-dependent oxidoreductase" evidence="7">
    <location>
        <begin position="17"/>
        <end position="260"/>
    </location>
</feature>
<keyword evidence="3" id="KW-0560">Oxidoreductase</keyword>
<name>A0A926HN34_9FIRM</name>
<dbReference type="FunFam" id="3.20.20.100:FF:000015">
    <property type="entry name" value="Oxidoreductase, aldo/keto reductase family"/>
    <property type="match status" value="1"/>
</dbReference>
<dbReference type="PRINTS" id="PR00069">
    <property type="entry name" value="ALDKETRDTASE"/>
</dbReference>
<comment type="similarity">
    <text evidence="1">Belongs to the aldo/keto reductase family.</text>
</comment>